<evidence type="ECO:0000313" key="3">
    <source>
        <dbReference type="Proteomes" id="UP000092444"/>
    </source>
</evidence>
<evidence type="ECO:0000256" key="1">
    <source>
        <dbReference type="SAM" id="Phobius"/>
    </source>
</evidence>
<evidence type="ECO:0000313" key="2">
    <source>
        <dbReference type="EnsemblMetazoa" id="GMOY003368-PA"/>
    </source>
</evidence>
<dbReference type="AlphaFoldDB" id="A0A1B0FHV4"/>
<accession>A0A1B0FHV4</accession>
<organism evidence="2 3">
    <name type="scientific">Glossina morsitans morsitans</name>
    <name type="common">Savannah tsetse fly</name>
    <dbReference type="NCBI Taxonomy" id="37546"/>
    <lineage>
        <taxon>Eukaryota</taxon>
        <taxon>Metazoa</taxon>
        <taxon>Ecdysozoa</taxon>
        <taxon>Arthropoda</taxon>
        <taxon>Hexapoda</taxon>
        <taxon>Insecta</taxon>
        <taxon>Pterygota</taxon>
        <taxon>Neoptera</taxon>
        <taxon>Endopterygota</taxon>
        <taxon>Diptera</taxon>
        <taxon>Brachycera</taxon>
        <taxon>Muscomorpha</taxon>
        <taxon>Hippoboscoidea</taxon>
        <taxon>Glossinidae</taxon>
        <taxon>Glossina</taxon>
    </lineage>
</organism>
<proteinExistence type="predicted"/>
<keyword evidence="1" id="KW-1133">Transmembrane helix</keyword>
<keyword evidence="1" id="KW-0812">Transmembrane</keyword>
<protein>
    <submittedName>
        <fullName evidence="2">Uncharacterized protein</fullName>
    </submittedName>
</protein>
<dbReference type="EnsemblMetazoa" id="GMOY003368-RA">
    <property type="protein sequence ID" value="GMOY003368-PA"/>
    <property type="gene ID" value="GMOY003368"/>
</dbReference>
<dbReference type="Proteomes" id="UP000092444">
    <property type="component" value="Unassembled WGS sequence"/>
</dbReference>
<reference evidence="2" key="1">
    <citation type="submission" date="2020-05" db="UniProtKB">
        <authorList>
            <consortium name="EnsemblMetazoa"/>
        </authorList>
    </citation>
    <scope>IDENTIFICATION</scope>
    <source>
        <strain evidence="2">Yale</strain>
    </source>
</reference>
<keyword evidence="1" id="KW-0472">Membrane</keyword>
<keyword evidence="3" id="KW-1185">Reference proteome</keyword>
<sequence>MNSEHLQFILFSRGILWIIYLRLKKKRSKRTLVDSIQRVAKLHVAIFNIDGELSKTRTRSVFSSYA</sequence>
<dbReference type="EMBL" id="CCAG010015051">
    <property type="status" value="NOT_ANNOTATED_CDS"/>
    <property type="molecule type" value="Genomic_DNA"/>
</dbReference>
<name>A0A1B0FHV4_GLOMM</name>
<dbReference type="VEuPathDB" id="VectorBase:GMOY003368"/>
<feature type="transmembrane region" description="Helical" evidence="1">
    <location>
        <begin position="6"/>
        <end position="23"/>
    </location>
</feature>